<evidence type="ECO:0000256" key="2">
    <source>
        <dbReference type="ARBA" id="ARBA00023015"/>
    </source>
</evidence>
<keyword evidence="8" id="KW-1185">Reference proteome</keyword>
<evidence type="ECO:0000313" key="8">
    <source>
        <dbReference type="Proteomes" id="UP001652660"/>
    </source>
</evidence>
<dbReference type="GeneID" id="113692183"/>
<dbReference type="RefSeq" id="XP_071907823.1">
    <property type="nucleotide sequence ID" value="XM_072051722.1"/>
</dbReference>
<evidence type="ECO:0000259" key="7">
    <source>
        <dbReference type="PROSITE" id="PS50811"/>
    </source>
</evidence>
<comment type="subcellular location">
    <subcellularLocation>
        <location evidence="1">Nucleus</location>
    </subcellularLocation>
</comment>
<dbReference type="InterPro" id="IPR044810">
    <property type="entry name" value="WRKY_plant"/>
</dbReference>
<dbReference type="PANTHER" id="PTHR31221:SF42">
    <property type="entry name" value="WRKY TRANSCRIPTION FACTOR 49-RELATED"/>
    <property type="match status" value="1"/>
</dbReference>
<protein>
    <recommendedName>
        <fullName evidence="7">WRKY domain-containing protein</fullName>
    </recommendedName>
</protein>
<dbReference type="PANTHER" id="PTHR31221">
    <property type="entry name" value="WRKY TRANSCRIPTION FACTOR PROTEIN 1-RELATED"/>
    <property type="match status" value="1"/>
</dbReference>
<evidence type="ECO:0000313" key="9">
    <source>
        <dbReference type="RefSeq" id="XP_071907823.1"/>
    </source>
</evidence>
<accession>A0ABM4UKL5</accession>
<keyword evidence="2" id="KW-0805">Transcription regulation</keyword>
<evidence type="ECO:0000256" key="1">
    <source>
        <dbReference type="ARBA" id="ARBA00004123"/>
    </source>
</evidence>
<keyword evidence="3" id="KW-0238">DNA-binding</keyword>
<feature type="domain" description="WRKY" evidence="7">
    <location>
        <begin position="109"/>
        <end position="174"/>
    </location>
</feature>
<evidence type="ECO:0000256" key="4">
    <source>
        <dbReference type="ARBA" id="ARBA00023163"/>
    </source>
</evidence>
<dbReference type="Proteomes" id="UP001652660">
    <property type="component" value="Chromosome 6c"/>
</dbReference>
<dbReference type="SMART" id="SM00774">
    <property type="entry name" value="WRKY"/>
    <property type="match status" value="1"/>
</dbReference>
<keyword evidence="4" id="KW-0804">Transcription</keyword>
<sequence>MADLQPTPWSADELVGELLDNESPFFIIPDQVAEASNLDVASNHSPVYNRLMSAVYSGPTMQDIESALSVTKYRNQTEHVSQARVSMLDRDLSRTHENNYRYTLRIKSCDNALADDGYKWRKYGQKSIKNSPNPRSYYRCTNPRCGAKKQVERCSGDPETLIITYEGLHLHFAYPFFPCNRPQQQHVNSPAKKKQRKPTSSSNSQGRNDQEAQRSVTSSINDAEESPDNVTHCSPVIPPPPATVGDVNTGWEQKGTEGDYSPQGLLEDVVPLPIRNPLINPTSVNSSSSSSFPSTPTSPSSISWPPGYSTLGFVGF</sequence>
<dbReference type="SUPFAM" id="SSF118290">
    <property type="entry name" value="WRKY DNA-binding domain"/>
    <property type="match status" value="1"/>
</dbReference>
<feature type="compositionally biased region" description="Polar residues" evidence="6">
    <location>
        <begin position="198"/>
        <end position="221"/>
    </location>
</feature>
<dbReference type="Gene3D" id="2.20.25.80">
    <property type="entry name" value="WRKY domain"/>
    <property type="match status" value="1"/>
</dbReference>
<organism evidence="8 9">
    <name type="scientific">Coffea arabica</name>
    <name type="common">Arabian coffee</name>
    <dbReference type="NCBI Taxonomy" id="13443"/>
    <lineage>
        <taxon>Eukaryota</taxon>
        <taxon>Viridiplantae</taxon>
        <taxon>Streptophyta</taxon>
        <taxon>Embryophyta</taxon>
        <taxon>Tracheophyta</taxon>
        <taxon>Spermatophyta</taxon>
        <taxon>Magnoliopsida</taxon>
        <taxon>eudicotyledons</taxon>
        <taxon>Gunneridae</taxon>
        <taxon>Pentapetalae</taxon>
        <taxon>asterids</taxon>
        <taxon>lamiids</taxon>
        <taxon>Gentianales</taxon>
        <taxon>Rubiaceae</taxon>
        <taxon>Ixoroideae</taxon>
        <taxon>Gardenieae complex</taxon>
        <taxon>Bertiereae - Coffeeae clade</taxon>
        <taxon>Coffeeae</taxon>
        <taxon>Coffea</taxon>
    </lineage>
</organism>
<dbReference type="InterPro" id="IPR036576">
    <property type="entry name" value="WRKY_dom_sf"/>
</dbReference>
<keyword evidence="5" id="KW-0539">Nucleus</keyword>
<reference evidence="9" key="1">
    <citation type="submission" date="2025-08" db="UniProtKB">
        <authorList>
            <consortium name="RefSeq"/>
        </authorList>
    </citation>
    <scope>IDENTIFICATION</scope>
    <source>
        <tissue evidence="9">Leaves</tissue>
    </source>
</reference>
<dbReference type="InterPro" id="IPR003657">
    <property type="entry name" value="WRKY_dom"/>
</dbReference>
<feature type="region of interest" description="Disordered" evidence="6">
    <location>
        <begin position="280"/>
        <end position="302"/>
    </location>
</feature>
<proteinExistence type="predicted"/>
<feature type="compositionally biased region" description="Low complexity" evidence="6">
    <location>
        <begin position="281"/>
        <end position="302"/>
    </location>
</feature>
<name>A0ABM4UKL5_COFAR</name>
<feature type="region of interest" description="Disordered" evidence="6">
    <location>
        <begin position="181"/>
        <end position="264"/>
    </location>
</feature>
<gene>
    <name evidence="9" type="primary">LOC113692183</name>
</gene>
<dbReference type="Pfam" id="PF03106">
    <property type="entry name" value="WRKY"/>
    <property type="match status" value="1"/>
</dbReference>
<evidence type="ECO:0000256" key="3">
    <source>
        <dbReference type="ARBA" id="ARBA00023125"/>
    </source>
</evidence>
<dbReference type="PROSITE" id="PS50811">
    <property type="entry name" value="WRKY"/>
    <property type="match status" value="1"/>
</dbReference>
<evidence type="ECO:0000256" key="6">
    <source>
        <dbReference type="SAM" id="MobiDB-lite"/>
    </source>
</evidence>
<evidence type="ECO:0000256" key="5">
    <source>
        <dbReference type="ARBA" id="ARBA00023242"/>
    </source>
</evidence>